<gene>
    <name evidence="2" type="ORF">KR51_00034770</name>
</gene>
<dbReference type="Gene3D" id="3.10.180.10">
    <property type="entry name" value="2,3-Dihydroxybiphenyl 1,2-Dioxygenase, domain 1"/>
    <property type="match status" value="1"/>
</dbReference>
<evidence type="ECO:0008006" key="4">
    <source>
        <dbReference type="Google" id="ProtNLM"/>
    </source>
</evidence>
<keyword evidence="1" id="KW-0472">Membrane</keyword>
<evidence type="ECO:0000313" key="3">
    <source>
        <dbReference type="Proteomes" id="UP000016960"/>
    </source>
</evidence>
<sequence length="214" mass="23975">MDLSTIAMAFPLSIGVERAVSAILLGALLPGLTDSLFSTQGIMVMLLVAYAGAMWMFLTSAPKVYTMMVSDLEVAREFYEGVLCLSAADVPLHYYYNYEQTLGTAGVDPLYMPLNSTVPVGTGTMPDGLWYQLKKNTQLHVIAGANPSRVNPSRPEADRRERHRHVCFDRKCLDQVLGRVRARRLKYKIRRTKPLNFLVKDLSDRVIEMAEVTD</sequence>
<dbReference type="SUPFAM" id="SSF54593">
    <property type="entry name" value="Glyoxalase/Bleomycin resistance protein/Dihydroxybiphenyl dioxygenase"/>
    <property type="match status" value="1"/>
</dbReference>
<keyword evidence="1" id="KW-1133">Transmembrane helix</keyword>
<dbReference type="InterPro" id="IPR029068">
    <property type="entry name" value="Glyas_Bleomycin-R_OHBP_Dase"/>
</dbReference>
<dbReference type="InParanoid" id="U5DKF9"/>
<proteinExistence type="predicted"/>
<comment type="caution">
    <text evidence="2">The sequence shown here is derived from an EMBL/GenBank/DDBJ whole genome shotgun (WGS) entry which is preliminary data.</text>
</comment>
<keyword evidence="3" id="KW-1185">Reference proteome</keyword>
<feature type="transmembrane region" description="Helical" evidence="1">
    <location>
        <begin position="35"/>
        <end position="58"/>
    </location>
</feature>
<dbReference type="PATRIC" id="fig|582515.4.peg.3902"/>
<accession>U5DKF9</accession>
<name>U5DKF9_9CHRO</name>
<keyword evidence="1" id="KW-0812">Transmembrane</keyword>
<organism evidence="2 3">
    <name type="scientific">Rubidibacter lacunae KORDI 51-2</name>
    <dbReference type="NCBI Taxonomy" id="582515"/>
    <lineage>
        <taxon>Bacteria</taxon>
        <taxon>Bacillati</taxon>
        <taxon>Cyanobacteriota</taxon>
        <taxon>Cyanophyceae</taxon>
        <taxon>Oscillatoriophycideae</taxon>
        <taxon>Chroococcales</taxon>
        <taxon>Aphanothecaceae</taxon>
        <taxon>Rubidibacter</taxon>
    </lineage>
</organism>
<dbReference type="eggNOG" id="COG0346">
    <property type="taxonomic scope" value="Bacteria"/>
</dbReference>
<reference evidence="2 3" key="1">
    <citation type="submission" date="2013-05" db="EMBL/GenBank/DDBJ databases">
        <title>Draft genome sequence of Rubidibacter lacunae KORDI 51-2.</title>
        <authorList>
            <person name="Choi D.H."/>
            <person name="Noh J.H."/>
            <person name="Kwon K.-K."/>
            <person name="Lee J.-H."/>
            <person name="Ryu J.-Y."/>
        </authorList>
    </citation>
    <scope>NUCLEOTIDE SEQUENCE [LARGE SCALE GENOMIC DNA]</scope>
    <source>
        <strain evidence="2 3">KORDI 51-2</strain>
    </source>
</reference>
<dbReference type="STRING" id="582515.KR51_00034770"/>
<protein>
    <recommendedName>
        <fullName evidence="4">Glyoxalase-like domain protein</fullName>
    </recommendedName>
</protein>
<evidence type="ECO:0000256" key="1">
    <source>
        <dbReference type="SAM" id="Phobius"/>
    </source>
</evidence>
<dbReference type="AlphaFoldDB" id="U5DKF9"/>
<evidence type="ECO:0000313" key="2">
    <source>
        <dbReference type="EMBL" id="ERN40185.1"/>
    </source>
</evidence>
<dbReference type="Proteomes" id="UP000016960">
    <property type="component" value="Unassembled WGS sequence"/>
</dbReference>
<dbReference type="EMBL" id="ASSJ01000081">
    <property type="protein sequence ID" value="ERN40185.1"/>
    <property type="molecule type" value="Genomic_DNA"/>
</dbReference>